<evidence type="ECO:0000313" key="3">
    <source>
        <dbReference type="Proteomes" id="UP000001351"/>
    </source>
</evidence>
<dbReference type="EMBL" id="AAMD01000028">
    <property type="protein sequence ID" value="EAU67711.1"/>
    <property type="molecule type" value="Genomic_DNA"/>
</dbReference>
<name>Q096N0_STIAD</name>
<dbReference type="OrthoDB" id="5764172at2"/>
<dbReference type="STRING" id="378806.STAUR_0789"/>
<evidence type="ECO:0000313" key="1">
    <source>
        <dbReference type="EMBL" id="ADO68593.1"/>
    </source>
</evidence>
<dbReference type="KEGG" id="sur:STAUR_0789"/>
<dbReference type="PATRIC" id="fig|378806.16.peg.7011"/>
<organism evidence="2 4">
    <name type="scientific">Stigmatella aurantiaca (strain DW4/3-1)</name>
    <dbReference type="NCBI Taxonomy" id="378806"/>
    <lineage>
        <taxon>Bacteria</taxon>
        <taxon>Pseudomonadati</taxon>
        <taxon>Myxococcota</taxon>
        <taxon>Myxococcia</taxon>
        <taxon>Myxococcales</taxon>
        <taxon>Cystobacterineae</taxon>
        <taxon>Archangiaceae</taxon>
        <taxon>Stigmatella</taxon>
    </lineage>
</organism>
<dbReference type="AlphaFoldDB" id="Q096N0"/>
<gene>
    <name evidence="1" type="ordered locus">STAUR_0789</name>
    <name evidence="2" type="ORF">STIAU_0494</name>
</gene>
<evidence type="ECO:0000313" key="4">
    <source>
        <dbReference type="Proteomes" id="UP000032702"/>
    </source>
</evidence>
<keyword evidence="3" id="KW-1185">Reference proteome</keyword>
<dbReference type="HOGENOM" id="CLU_094224_0_0_7"/>
<dbReference type="EMBL" id="CP002271">
    <property type="protein sequence ID" value="ADO68593.1"/>
    <property type="molecule type" value="Genomic_DNA"/>
</dbReference>
<proteinExistence type="predicted"/>
<accession>Q096N0</accession>
<evidence type="ECO:0000313" key="2">
    <source>
        <dbReference type="EMBL" id="EAU67711.1"/>
    </source>
</evidence>
<protein>
    <submittedName>
        <fullName evidence="1">Conserved uncharacterized protein</fullName>
    </submittedName>
</protein>
<dbReference type="Proteomes" id="UP000032702">
    <property type="component" value="Unassembled WGS sequence"/>
</dbReference>
<reference evidence="2 4" key="1">
    <citation type="submission" date="2006-04" db="EMBL/GenBank/DDBJ databases">
        <authorList>
            <person name="Nierman W.C."/>
        </authorList>
    </citation>
    <scope>NUCLEOTIDE SEQUENCE [LARGE SCALE GENOMIC DNA]</scope>
    <source>
        <strain evidence="2 4">DW4/3-1</strain>
    </source>
</reference>
<reference evidence="1 3" key="2">
    <citation type="journal article" date="2011" name="Mol. Biol. Evol.">
        <title>Comparative genomic analysis of fruiting body formation in Myxococcales.</title>
        <authorList>
            <person name="Huntley S."/>
            <person name="Hamann N."/>
            <person name="Wegener-Feldbrugge S."/>
            <person name="Treuner-Lange A."/>
            <person name="Kube M."/>
            <person name="Reinhardt R."/>
            <person name="Klages S."/>
            <person name="Muller R."/>
            <person name="Ronning C.M."/>
            <person name="Nierman W.C."/>
            <person name="Sogaard-Andersen L."/>
        </authorList>
    </citation>
    <scope>NUCLEOTIDE SEQUENCE [LARGE SCALE GENOMIC DNA]</scope>
    <source>
        <strain evidence="1 3">DW4/3-1</strain>
    </source>
</reference>
<sequence>MSRDPAWVESVRAACLRRRGRCSVTLARMNPMLRVALFGLLVAGVAHAEEAGGLSWTAPKEWAVQGERPMRVVTYGVPAAKGDAEGGEVAVFYFGAGQGGGVEANVQRWVKQFQKADGSSAEKDAKTKQEKVSGLPVTLVDVKGTYHGGGPMMGPATPKPGFRLLGAIVEGPEGAVFFKFTGPEKTVSGAEKTFRKMLESTKKK</sequence>
<dbReference type="Proteomes" id="UP000001351">
    <property type="component" value="Chromosome"/>
</dbReference>
<dbReference type="eggNOG" id="COG3386">
    <property type="taxonomic scope" value="Bacteria"/>
</dbReference>